<evidence type="ECO:0008006" key="3">
    <source>
        <dbReference type="Google" id="ProtNLM"/>
    </source>
</evidence>
<comment type="caution">
    <text evidence="1">The sequence shown here is derived from an EMBL/GenBank/DDBJ whole genome shotgun (WGS) entry which is preliminary data.</text>
</comment>
<organism evidence="1 2">
    <name type="scientific">Saliphagus infecundisoli</name>
    <dbReference type="NCBI Taxonomy" id="1849069"/>
    <lineage>
        <taxon>Archaea</taxon>
        <taxon>Methanobacteriati</taxon>
        <taxon>Methanobacteriota</taxon>
        <taxon>Stenosarchaea group</taxon>
        <taxon>Halobacteria</taxon>
        <taxon>Halobacteriales</taxon>
        <taxon>Natrialbaceae</taxon>
        <taxon>Saliphagus</taxon>
    </lineage>
</organism>
<keyword evidence="2" id="KW-1185">Reference proteome</keyword>
<evidence type="ECO:0000313" key="2">
    <source>
        <dbReference type="Proteomes" id="UP001595925"/>
    </source>
</evidence>
<name>A0ABD5QHZ1_9EURY</name>
<accession>A0ABD5QHZ1</accession>
<evidence type="ECO:0000313" key="1">
    <source>
        <dbReference type="EMBL" id="MFC4989345.1"/>
    </source>
</evidence>
<proteinExistence type="predicted"/>
<dbReference type="InterPro" id="IPR027417">
    <property type="entry name" value="P-loop_NTPase"/>
</dbReference>
<dbReference type="AlphaFoldDB" id="A0ABD5QHZ1"/>
<protein>
    <recommendedName>
        <fullName evidence="3">DNA recombination and repair protein Rad51-like C-terminal domain-containing protein</fullName>
    </recommendedName>
</protein>
<reference evidence="1 2" key="1">
    <citation type="journal article" date="2019" name="Int. J. Syst. Evol. Microbiol.">
        <title>The Global Catalogue of Microorganisms (GCM) 10K type strain sequencing project: providing services to taxonomists for standard genome sequencing and annotation.</title>
        <authorList>
            <consortium name="The Broad Institute Genomics Platform"/>
            <consortium name="The Broad Institute Genome Sequencing Center for Infectious Disease"/>
            <person name="Wu L."/>
            <person name="Ma J."/>
        </authorList>
    </citation>
    <scope>NUCLEOTIDE SEQUENCE [LARGE SCALE GENOMIC DNA]</scope>
    <source>
        <strain evidence="1 2">CGMCC 1.15824</strain>
    </source>
</reference>
<dbReference type="Proteomes" id="UP001595925">
    <property type="component" value="Unassembled WGS sequence"/>
</dbReference>
<dbReference type="Gene3D" id="3.40.50.300">
    <property type="entry name" value="P-loop containing nucleotide triphosphate hydrolases"/>
    <property type="match status" value="1"/>
</dbReference>
<dbReference type="EMBL" id="JBHSJG010000047">
    <property type="protein sequence ID" value="MFC4989345.1"/>
    <property type="molecule type" value="Genomic_DNA"/>
</dbReference>
<dbReference type="RefSeq" id="WP_224829203.1">
    <property type="nucleotide sequence ID" value="NZ_JAIVEF010000017.1"/>
</dbReference>
<sequence>MSDHIRSNRSNPIPELPSLGSGLQLLEVDGEPRGPLHTLVVDQVLTSQGSAYWVDTGGHATTQPLARIAPDPRVLDRIQVARGFTPFQHYTLIDELRREIDEETTLLVVPAVDRFYRENDLRLDEGEALLVRVLAMLARCGREHDIPILVTRSRDDEFAAPVEASAATTIECQSTTQGPRFVADEFETLVYPASHGQLQTTLAFWHRILDARELLYEQASGPVAPSSPEVVVDGAN</sequence>
<gene>
    <name evidence="1" type="ORF">ACFPFO_16605</name>
</gene>